<dbReference type="GO" id="GO:0003887">
    <property type="term" value="F:DNA-directed DNA polymerase activity"/>
    <property type="evidence" value="ECO:0007669"/>
    <property type="project" value="UniProtKB-EC"/>
</dbReference>
<evidence type="ECO:0000256" key="2">
    <source>
        <dbReference type="ARBA" id="ARBA00010945"/>
    </source>
</evidence>
<dbReference type="InterPro" id="IPR043128">
    <property type="entry name" value="Rev_trsase/Diguanyl_cyclase"/>
</dbReference>
<dbReference type="InterPro" id="IPR043502">
    <property type="entry name" value="DNA/RNA_pol_sf"/>
</dbReference>
<comment type="subunit">
    <text evidence="15">Monomer.</text>
</comment>
<dbReference type="SUPFAM" id="SSF56672">
    <property type="entry name" value="DNA/RNA polymerases"/>
    <property type="match status" value="1"/>
</dbReference>
<dbReference type="Gene3D" id="1.10.150.20">
    <property type="entry name" value="5' to 3' exonuclease, C-terminal subdomain"/>
    <property type="match status" value="1"/>
</dbReference>
<evidence type="ECO:0000256" key="13">
    <source>
        <dbReference type="ARBA" id="ARBA00023204"/>
    </source>
</evidence>
<accession>A0ABS2HKQ4</accession>
<dbReference type="Gene3D" id="3.30.70.270">
    <property type="match status" value="1"/>
</dbReference>
<evidence type="ECO:0000256" key="12">
    <source>
        <dbReference type="ARBA" id="ARBA00023125"/>
    </source>
</evidence>
<proteinExistence type="inferred from homology"/>
<dbReference type="PANTHER" id="PTHR11076">
    <property type="entry name" value="DNA REPAIR POLYMERASE UMUC / TRANSFERASE FAMILY MEMBER"/>
    <property type="match status" value="1"/>
</dbReference>
<keyword evidence="4 15" id="KW-0963">Cytoplasm</keyword>
<evidence type="ECO:0000256" key="15">
    <source>
        <dbReference type="HAMAP-Rule" id="MF_01113"/>
    </source>
</evidence>
<keyword evidence="11 15" id="KW-0239">DNA-directed DNA polymerase</keyword>
<keyword evidence="3 15" id="KW-0515">Mutator protein</keyword>
<feature type="domain" description="UmuC" evidence="16">
    <location>
        <begin position="8"/>
        <end position="189"/>
    </location>
</feature>
<comment type="subcellular location">
    <subcellularLocation>
        <location evidence="1 15">Cytoplasm</location>
    </subcellularLocation>
</comment>
<keyword evidence="12 15" id="KW-0238">DNA-binding</keyword>
<dbReference type="NCBIfam" id="NF002677">
    <property type="entry name" value="PRK02406.1"/>
    <property type="match status" value="1"/>
</dbReference>
<dbReference type="Pfam" id="PF11799">
    <property type="entry name" value="IMS_C"/>
    <property type="match status" value="1"/>
</dbReference>
<keyword evidence="6 15" id="KW-0548">Nucleotidyltransferase</keyword>
<evidence type="ECO:0000256" key="3">
    <source>
        <dbReference type="ARBA" id="ARBA00022457"/>
    </source>
</evidence>
<dbReference type="Gene3D" id="3.30.1490.100">
    <property type="entry name" value="DNA polymerase, Y-family, little finger domain"/>
    <property type="match status" value="1"/>
</dbReference>
<evidence type="ECO:0000256" key="14">
    <source>
        <dbReference type="ARBA" id="ARBA00049244"/>
    </source>
</evidence>
<feature type="binding site" evidence="15">
    <location>
        <position position="12"/>
    </location>
    <ligand>
        <name>Mg(2+)</name>
        <dbReference type="ChEBI" id="CHEBI:18420"/>
    </ligand>
</feature>
<evidence type="ECO:0000256" key="1">
    <source>
        <dbReference type="ARBA" id="ARBA00004496"/>
    </source>
</evidence>
<dbReference type="InterPro" id="IPR001126">
    <property type="entry name" value="UmuC"/>
</dbReference>
<feature type="binding site" evidence="15">
    <location>
        <position position="107"/>
    </location>
    <ligand>
        <name>Mg(2+)</name>
        <dbReference type="ChEBI" id="CHEBI:18420"/>
    </ligand>
</feature>
<evidence type="ECO:0000256" key="7">
    <source>
        <dbReference type="ARBA" id="ARBA00022705"/>
    </source>
</evidence>
<dbReference type="Pfam" id="PF21999">
    <property type="entry name" value="IMS_HHH_1"/>
    <property type="match status" value="1"/>
</dbReference>
<reference evidence="17 18" key="1">
    <citation type="submission" date="2021-02" db="EMBL/GenBank/DDBJ databases">
        <authorList>
            <person name="Park J.-S."/>
        </authorList>
    </citation>
    <scope>NUCLEOTIDE SEQUENCE [LARGE SCALE GENOMIC DNA]</scope>
    <source>
        <strain evidence="17 18">188UL20-2</strain>
    </source>
</reference>
<evidence type="ECO:0000256" key="8">
    <source>
        <dbReference type="ARBA" id="ARBA00022723"/>
    </source>
</evidence>
<dbReference type="InterPro" id="IPR017961">
    <property type="entry name" value="DNA_pol_Y-fam_little_finger"/>
</dbReference>
<dbReference type="Gene3D" id="3.40.1170.60">
    <property type="match status" value="1"/>
</dbReference>
<comment type="function">
    <text evidence="15">Poorly processive, error-prone DNA polymerase involved in untargeted mutagenesis. Copies undamaged DNA at stalled replication forks, which arise in vivo from mismatched or misaligned primer ends. These misaligned primers can be extended by PolIV. Exhibits no 3'-5' exonuclease (proofreading) activity. May be involved in translesional synthesis, in conjunction with the beta clamp from PolIII.</text>
</comment>
<dbReference type="PANTHER" id="PTHR11076:SF33">
    <property type="entry name" value="DNA POLYMERASE KAPPA"/>
    <property type="match status" value="1"/>
</dbReference>
<evidence type="ECO:0000313" key="17">
    <source>
        <dbReference type="EMBL" id="MBM7036432.1"/>
    </source>
</evidence>
<feature type="site" description="Substrate discrimination" evidence="15">
    <location>
        <position position="17"/>
    </location>
</feature>
<comment type="caution">
    <text evidence="17">The sequence shown here is derived from an EMBL/GenBank/DDBJ whole genome shotgun (WGS) entry which is preliminary data.</text>
</comment>
<dbReference type="InterPro" id="IPR050116">
    <property type="entry name" value="DNA_polymerase-Y"/>
</dbReference>
<evidence type="ECO:0000259" key="16">
    <source>
        <dbReference type="PROSITE" id="PS50173"/>
    </source>
</evidence>
<comment type="cofactor">
    <cofactor evidence="15">
        <name>Mg(2+)</name>
        <dbReference type="ChEBI" id="CHEBI:18420"/>
    </cofactor>
    <text evidence="15">Binds 2 magnesium ions per subunit.</text>
</comment>
<dbReference type="InterPro" id="IPR022880">
    <property type="entry name" value="DNApol_IV"/>
</dbReference>
<dbReference type="HAMAP" id="MF_01113">
    <property type="entry name" value="DNApol_IV"/>
    <property type="match status" value="1"/>
</dbReference>
<dbReference type="CDD" id="cd03586">
    <property type="entry name" value="PolY_Pol_IV_kappa"/>
    <property type="match status" value="1"/>
</dbReference>
<gene>
    <name evidence="15 17" type="primary">dinB</name>
    <name evidence="17" type="ORF">JQC93_08430</name>
</gene>
<dbReference type="InterPro" id="IPR036775">
    <property type="entry name" value="DNA_pol_Y-fam_lit_finger_sf"/>
</dbReference>
<evidence type="ECO:0000256" key="4">
    <source>
        <dbReference type="ARBA" id="ARBA00022490"/>
    </source>
</evidence>
<keyword evidence="8 15" id="KW-0479">Metal-binding</keyword>
<evidence type="ECO:0000256" key="10">
    <source>
        <dbReference type="ARBA" id="ARBA00022842"/>
    </source>
</evidence>
<dbReference type="Pfam" id="PF00817">
    <property type="entry name" value="IMS"/>
    <property type="match status" value="1"/>
</dbReference>
<dbReference type="EMBL" id="JAFEUM010000002">
    <property type="protein sequence ID" value="MBM7036432.1"/>
    <property type="molecule type" value="Genomic_DNA"/>
</dbReference>
<keyword evidence="13 15" id="KW-0234">DNA repair</keyword>
<dbReference type="PROSITE" id="PS50173">
    <property type="entry name" value="UMUC"/>
    <property type="match status" value="1"/>
</dbReference>
<dbReference type="RefSeq" id="WP_205157990.1">
    <property type="nucleotide sequence ID" value="NZ_JAFEUM010000002.1"/>
</dbReference>
<protein>
    <recommendedName>
        <fullName evidence="15">DNA polymerase IV</fullName>
        <shortName evidence="15">Pol IV</shortName>
        <ecNumber evidence="15">2.7.7.7</ecNumber>
    </recommendedName>
</protein>
<keyword evidence="10 15" id="KW-0460">Magnesium</keyword>
<keyword evidence="5 15" id="KW-0808">Transferase</keyword>
<comment type="similarity">
    <text evidence="2 15">Belongs to the DNA polymerase type-Y family.</text>
</comment>
<comment type="catalytic activity">
    <reaction evidence="14 15">
        <text>DNA(n) + a 2'-deoxyribonucleoside 5'-triphosphate = DNA(n+1) + diphosphate</text>
        <dbReference type="Rhea" id="RHEA:22508"/>
        <dbReference type="Rhea" id="RHEA-COMP:17339"/>
        <dbReference type="Rhea" id="RHEA-COMP:17340"/>
        <dbReference type="ChEBI" id="CHEBI:33019"/>
        <dbReference type="ChEBI" id="CHEBI:61560"/>
        <dbReference type="ChEBI" id="CHEBI:173112"/>
        <dbReference type="EC" id="2.7.7.7"/>
    </reaction>
</comment>
<dbReference type="Proteomes" id="UP000809621">
    <property type="component" value="Unassembled WGS sequence"/>
</dbReference>
<sequence length="352" mass="39447">MSEALRKIIHIDMDCFYAAVEMRDNPKLRGKPIAVGGRERQRGVIATCNYEARAYGVRSAMATAQAVKLCPQLVVVPGRMDVYKSVSKQIRKIFEEYTSLIEPLSLDEAFLDVSDSTHCRGSATLMAAEIRQKIYDTTGLTASAGIAPLKFLAKIASDENKPNGQCVIAPADAQEFIDQLDLKKIPGVGKVGITKLNAAGLYTCLDVRQSDFRQLLTRFGRLGASLWRKSHGIDNRGVVTERERKSVGVERTLSQNISSYDECWSLIEDKLFPELKGRLEKTEREIIKQGIKLKFDDFQLTTIEHGHQTLELSDYKSLLRQVLERQKGREIRLIGLHVTLKPLAQAQQLSLL</sequence>
<dbReference type="EC" id="2.7.7.7" evidence="15"/>
<evidence type="ECO:0000256" key="11">
    <source>
        <dbReference type="ARBA" id="ARBA00022932"/>
    </source>
</evidence>
<evidence type="ECO:0000256" key="6">
    <source>
        <dbReference type="ARBA" id="ARBA00022695"/>
    </source>
</evidence>
<keyword evidence="9 15" id="KW-0227">DNA damage</keyword>
<evidence type="ECO:0000256" key="9">
    <source>
        <dbReference type="ARBA" id="ARBA00022763"/>
    </source>
</evidence>
<keyword evidence="7 15" id="KW-0235">DNA replication</keyword>
<organism evidence="17 18">
    <name type="scientific">Vibrio ulleungensis</name>
    <dbReference type="NCBI Taxonomy" id="2807619"/>
    <lineage>
        <taxon>Bacteria</taxon>
        <taxon>Pseudomonadati</taxon>
        <taxon>Pseudomonadota</taxon>
        <taxon>Gammaproteobacteria</taxon>
        <taxon>Vibrionales</taxon>
        <taxon>Vibrionaceae</taxon>
        <taxon>Vibrio</taxon>
    </lineage>
</organism>
<evidence type="ECO:0000313" key="18">
    <source>
        <dbReference type="Proteomes" id="UP000809621"/>
    </source>
</evidence>
<dbReference type="InterPro" id="IPR053848">
    <property type="entry name" value="IMS_HHH_1"/>
</dbReference>
<keyword evidence="18" id="KW-1185">Reference proteome</keyword>
<feature type="active site" evidence="15">
    <location>
        <position position="108"/>
    </location>
</feature>
<evidence type="ECO:0000256" key="5">
    <source>
        <dbReference type="ARBA" id="ARBA00022679"/>
    </source>
</evidence>
<name>A0ABS2HKQ4_9VIBR</name>
<dbReference type="SUPFAM" id="SSF100879">
    <property type="entry name" value="Lesion bypass DNA polymerase (Y-family), little finger domain"/>
    <property type="match status" value="1"/>
</dbReference>